<dbReference type="Proteomes" id="UP001597343">
    <property type="component" value="Unassembled WGS sequence"/>
</dbReference>
<accession>A0ABW4ZS78</accession>
<evidence type="ECO:0000313" key="3">
    <source>
        <dbReference type="Proteomes" id="UP001597343"/>
    </source>
</evidence>
<sequence length="183" mass="20623">MSSKRQDYLNTLSDHLRKLPEEERLDAVREIESHIEEGIRNGQSEAVLLEKLGDPRQLARAFRSEHLSHRSNRSAFDLLAMVGFYCTTGLASVIVVPILATIAYGFGFTAILIFLAGILRTFGVSWIQMNLGPGYSVPTEWSMVFALLVGGMIGAIAYYSRKYLRIYLKFLSDRYRSALPANR</sequence>
<name>A0ABW4ZS78_9BACL</name>
<dbReference type="RefSeq" id="WP_386043383.1">
    <property type="nucleotide sequence ID" value="NZ_JBHUIO010000002.1"/>
</dbReference>
<evidence type="ECO:0000256" key="1">
    <source>
        <dbReference type="SAM" id="Phobius"/>
    </source>
</evidence>
<keyword evidence="1" id="KW-0812">Transmembrane</keyword>
<feature type="transmembrane region" description="Helical" evidence="1">
    <location>
        <begin position="141"/>
        <end position="159"/>
    </location>
</feature>
<keyword evidence="1" id="KW-1133">Transmembrane helix</keyword>
<feature type="transmembrane region" description="Helical" evidence="1">
    <location>
        <begin position="78"/>
        <end position="99"/>
    </location>
</feature>
<reference evidence="3" key="1">
    <citation type="journal article" date="2019" name="Int. J. Syst. Evol. Microbiol.">
        <title>The Global Catalogue of Microorganisms (GCM) 10K type strain sequencing project: providing services to taxonomists for standard genome sequencing and annotation.</title>
        <authorList>
            <consortium name="The Broad Institute Genomics Platform"/>
            <consortium name="The Broad Institute Genome Sequencing Center for Infectious Disease"/>
            <person name="Wu L."/>
            <person name="Ma J."/>
        </authorList>
    </citation>
    <scope>NUCLEOTIDE SEQUENCE [LARGE SCALE GENOMIC DNA]</scope>
    <source>
        <strain evidence="3">CGMCC 1.13574</strain>
    </source>
</reference>
<organism evidence="2 3">
    <name type="scientific">Tumebacillus lipolyticus</name>
    <dbReference type="NCBI Taxonomy" id="1280370"/>
    <lineage>
        <taxon>Bacteria</taxon>
        <taxon>Bacillati</taxon>
        <taxon>Bacillota</taxon>
        <taxon>Bacilli</taxon>
        <taxon>Bacillales</taxon>
        <taxon>Alicyclobacillaceae</taxon>
        <taxon>Tumebacillus</taxon>
    </lineage>
</organism>
<evidence type="ECO:0000313" key="2">
    <source>
        <dbReference type="EMBL" id="MFD2168559.1"/>
    </source>
</evidence>
<protein>
    <submittedName>
        <fullName evidence="2">DUF1700 domain-containing protein</fullName>
    </submittedName>
</protein>
<dbReference type="EMBL" id="JBHUIO010000002">
    <property type="protein sequence ID" value="MFD2168559.1"/>
    <property type="molecule type" value="Genomic_DNA"/>
</dbReference>
<comment type="caution">
    <text evidence="2">The sequence shown here is derived from an EMBL/GenBank/DDBJ whole genome shotgun (WGS) entry which is preliminary data.</text>
</comment>
<gene>
    <name evidence="2" type="ORF">ACFSOY_00820</name>
</gene>
<feature type="transmembrane region" description="Helical" evidence="1">
    <location>
        <begin position="106"/>
        <end position="129"/>
    </location>
</feature>
<dbReference type="Pfam" id="PF22564">
    <property type="entry name" value="HAAS"/>
    <property type="match status" value="1"/>
</dbReference>
<proteinExistence type="predicted"/>
<keyword evidence="3" id="KW-1185">Reference proteome</keyword>
<keyword evidence="1" id="KW-0472">Membrane</keyword>